<feature type="binding site" evidence="8">
    <location>
        <position position="328"/>
    </location>
    <ligand>
        <name>Zn(2+)</name>
        <dbReference type="ChEBI" id="CHEBI:29105"/>
        <label>2</label>
    </ligand>
</feature>
<feature type="binding site" evidence="8">
    <location>
        <position position="65"/>
    </location>
    <ligand>
        <name>Zn(2+)</name>
        <dbReference type="ChEBI" id="CHEBI:29105"/>
        <label>1</label>
    </ligand>
</feature>
<keyword evidence="5" id="KW-0378">Hydrolase</keyword>
<keyword evidence="10" id="KW-1185">Reference proteome</keyword>
<dbReference type="RefSeq" id="WP_062278793.1">
    <property type="nucleotide sequence ID" value="NZ_DF968180.1"/>
</dbReference>
<feature type="active site" description="Proton acceptor" evidence="7">
    <location>
        <position position="211"/>
    </location>
</feature>
<evidence type="ECO:0000256" key="5">
    <source>
        <dbReference type="ARBA" id="ARBA00022801"/>
    </source>
</evidence>
<feature type="binding site" evidence="8">
    <location>
        <position position="179"/>
    </location>
    <ligand>
        <name>Zn(2+)</name>
        <dbReference type="ChEBI" id="CHEBI:29105"/>
        <label>2</label>
    </ligand>
</feature>
<reference evidence="9" key="1">
    <citation type="journal article" date="2015" name="Genome Announc.">
        <title>Draft Genome Sequence of Anaerolineae Strain TC1, a Novel Isolate from a Methanogenic Wastewater Treatment System.</title>
        <authorList>
            <person name="Matsuura N."/>
            <person name="Tourlousse D.M."/>
            <person name="Sun L."/>
            <person name="Toyonaga M."/>
            <person name="Kuroda K."/>
            <person name="Ohashi A."/>
            <person name="Cruz R."/>
            <person name="Yamaguchi T."/>
            <person name="Sekiguchi Y."/>
        </authorList>
    </citation>
    <scope>NUCLEOTIDE SEQUENCE [LARGE SCALE GENOMIC DNA]</scope>
    <source>
        <strain evidence="9">TC1</strain>
    </source>
</reference>
<dbReference type="Gene3D" id="2.40.30.40">
    <property type="entry name" value="Peptidase M42, domain 2"/>
    <property type="match status" value="1"/>
</dbReference>
<sequence length="362" mass="39977">MIIKDILREFMLTPAPSGYEKEMAYLLKGYFSKFCDEVRIDRIGNCIGKINGTNPDLPKAMVFGHMDQLGFIVRKIEKDGYIQVDRLGGIPEKVLPGLNLMIRSEDGSWHPGIFGPKAHHATPAEEKYKVDLVTSLFVDIGVKTSDEVRKLGIEIGCPAIYKPSFTELTHSVISGTAVDNRGACACLVKMAEYLKGQRPQCDVYLVGTVWEEFNLRGAMMAARTIHPDIAISLDVCLAGDTKDLNSKFDDVVGNGACVQLYSFHGRGTLNGTLPHEPLYKLAKESARKTGKNLQRFAALGILTDASYIQLEGNGVACLEMGFPARYTHTPVEVCDMDDIDGLAVICAEMMRSIDDHFQISRY</sequence>
<dbReference type="PIRSF" id="PIRSF001123">
    <property type="entry name" value="PepA_GA"/>
    <property type="match status" value="1"/>
</dbReference>
<evidence type="ECO:0000313" key="9">
    <source>
        <dbReference type="EMBL" id="GAP39942.1"/>
    </source>
</evidence>
<feature type="binding site" evidence="8">
    <location>
        <position position="179"/>
    </location>
    <ligand>
        <name>Zn(2+)</name>
        <dbReference type="ChEBI" id="CHEBI:29105"/>
        <label>1</label>
    </ligand>
</feature>
<evidence type="ECO:0000256" key="1">
    <source>
        <dbReference type="ARBA" id="ARBA00006272"/>
    </source>
</evidence>
<evidence type="ECO:0000256" key="8">
    <source>
        <dbReference type="PIRSR" id="PIRSR001123-2"/>
    </source>
</evidence>
<evidence type="ECO:0000256" key="4">
    <source>
        <dbReference type="ARBA" id="ARBA00022723"/>
    </source>
</evidence>
<keyword evidence="4 8" id="KW-0479">Metal-binding</keyword>
<feature type="binding site" evidence="8">
    <location>
        <position position="234"/>
    </location>
    <ligand>
        <name>Zn(2+)</name>
        <dbReference type="ChEBI" id="CHEBI:29105"/>
        <label>1</label>
    </ligand>
</feature>
<dbReference type="Pfam" id="PF05343">
    <property type="entry name" value="Peptidase_M42"/>
    <property type="match status" value="1"/>
</dbReference>
<comment type="cofactor">
    <cofactor evidence="8">
        <name>a divalent metal cation</name>
        <dbReference type="ChEBI" id="CHEBI:60240"/>
    </cofactor>
    <text evidence="8">Binds 2 divalent metal cations per subunit.</text>
</comment>
<dbReference type="EMBL" id="DF968180">
    <property type="protein sequence ID" value="GAP39942.1"/>
    <property type="molecule type" value="Genomic_DNA"/>
</dbReference>
<evidence type="ECO:0000256" key="7">
    <source>
        <dbReference type="PIRSR" id="PIRSR001123-1"/>
    </source>
</evidence>
<evidence type="ECO:0000256" key="3">
    <source>
        <dbReference type="ARBA" id="ARBA00022670"/>
    </source>
</evidence>
<gene>
    <name evidence="9" type="ORF">ATC1_12481</name>
</gene>
<feature type="binding site" evidence="8">
    <location>
        <position position="212"/>
    </location>
    <ligand>
        <name>Zn(2+)</name>
        <dbReference type="ChEBI" id="CHEBI:29105"/>
        <label>2</label>
    </ligand>
</feature>
<proteinExistence type="inferred from homology"/>
<dbReference type="GO" id="GO:0006508">
    <property type="term" value="P:proteolysis"/>
    <property type="evidence" value="ECO:0007669"/>
    <property type="project" value="UniProtKB-KW"/>
</dbReference>
<dbReference type="Proteomes" id="UP000053370">
    <property type="component" value="Unassembled WGS sequence"/>
</dbReference>
<keyword evidence="2 9" id="KW-0031">Aminopeptidase</keyword>
<evidence type="ECO:0000256" key="6">
    <source>
        <dbReference type="PIRNR" id="PIRNR001123"/>
    </source>
</evidence>
<dbReference type="PATRIC" id="fig|1678840.3.peg.1071"/>
<dbReference type="SUPFAM" id="SSF101821">
    <property type="entry name" value="Aminopeptidase/glucanase lid domain"/>
    <property type="match status" value="1"/>
</dbReference>
<evidence type="ECO:0000313" key="10">
    <source>
        <dbReference type="Proteomes" id="UP000053370"/>
    </source>
</evidence>
<dbReference type="AlphaFoldDB" id="A0A0K8PBA1"/>
<accession>A0A0K8PBA1</accession>
<protein>
    <submittedName>
        <fullName evidence="9">Putative aminopeptidase FrvX</fullName>
    </submittedName>
</protein>
<dbReference type="PANTHER" id="PTHR32481">
    <property type="entry name" value="AMINOPEPTIDASE"/>
    <property type="match status" value="1"/>
</dbReference>
<dbReference type="InterPro" id="IPR051464">
    <property type="entry name" value="Peptidase_M42_aminopept"/>
</dbReference>
<dbReference type="Gene3D" id="3.40.630.10">
    <property type="entry name" value="Zn peptidases"/>
    <property type="match status" value="1"/>
</dbReference>
<name>A0A0K8PBA1_9CHLR</name>
<dbReference type="InterPro" id="IPR008007">
    <property type="entry name" value="Peptidase_M42"/>
</dbReference>
<evidence type="ECO:0000256" key="2">
    <source>
        <dbReference type="ARBA" id="ARBA00022438"/>
    </source>
</evidence>
<dbReference type="InterPro" id="IPR023367">
    <property type="entry name" value="Peptidase_M42_dom2"/>
</dbReference>
<keyword evidence="3" id="KW-0645">Protease</keyword>
<dbReference type="GO" id="GO:0046872">
    <property type="term" value="F:metal ion binding"/>
    <property type="evidence" value="ECO:0007669"/>
    <property type="project" value="UniProtKB-UniRule"/>
</dbReference>
<dbReference type="SUPFAM" id="SSF53187">
    <property type="entry name" value="Zn-dependent exopeptidases"/>
    <property type="match status" value="1"/>
</dbReference>
<comment type="similarity">
    <text evidence="1 6">Belongs to the peptidase M42 family.</text>
</comment>
<dbReference type="PANTHER" id="PTHR32481:SF0">
    <property type="entry name" value="AMINOPEPTIDASE YPDE-RELATED"/>
    <property type="match status" value="1"/>
</dbReference>
<organism evidence="9">
    <name type="scientific">Flexilinea flocculi</name>
    <dbReference type="NCBI Taxonomy" id="1678840"/>
    <lineage>
        <taxon>Bacteria</taxon>
        <taxon>Bacillati</taxon>
        <taxon>Chloroflexota</taxon>
        <taxon>Anaerolineae</taxon>
        <taxon>Anaerolineales</taxon>
        <taxon>Anaerolineaceae</taxon>
        <taxon>Flexilinea</taxon>
    </lineage>
</organism>
<dbReference type="GO" id="GO:0004177">
    <property type="term" value="F:aminopeptidase activity"/>
    <property type="evidence" value="ECO:0007669"/>
    <property type="project" value="UniProtKB-UniRule"/>
</dbReference>
<dbReference type="STRING" id="1678840.ATC1_12481"/>